<dbReference type="InterPro" id="IPR008920">
    <property type="entry name" value="TF_FadR/GntR_C"/>
</dbReference>
<evidence type="ECO:0000313" key="7">
    <source>
        <dbReference type="Proteomes" id="UP000078084"/>
    </source>
</evidence>
<dbReference type="PROSITE" id="PS50949">
    <property type="entry name" value="HTH_GNTR"/>
    <property type="match status" value="1"/>
</dbReference>
<evidence type="ECO:0000256" key="3">
    <source>
        <dbReference type="ARBA" id="ARBA00023163"/>
    </source>
</evidence>
<keyword evidence="1" id="KW-0805">Transcription regulation</keyword>
<keyword evidence="3" id="KW-0804">Transcription</keyword>
<dbReference type="InterPro" id="IPR036388">
    <property type="entry name" value="WH-like_DNA-bd_sf"/>
</dbReference>
<dbReference type="InterPro" id="IPR011711">
    <property type="entry name" value="GntR_C"/>
</dbReference>
<dbReference type="PANTHER" id="PTHR43537:SF20">
    <property type="entry name" value="HTH-TYPE TRANSCRIPTIONAL REPRESSOR GLAR"/>
    <property type="match status" value="1"/>
</dbReference>
<keyword evidence="7" id="KW-1185">Reference proteome</keyword>
<dbReference type="GO" id="GO:0003677">
    <property type="term" value="F:DNA binding"/>
    <property type="evidence" value="ECO:0007669"/>
    <property type="project" value="UniProtKB-KW"/>
</dbReference>
<dbReference type="InterPro" id="IPR036390">
    <property type="entry name" value="WH_DNA-bd_sf"/>
</dbReference>
<dbReference type="SMART" id="SM00895">
    <property type="entry name" value="FCD"/>
    <property type="match status" value="1"/>
</dbReference>
<feature type="domain" description="HTH gntR-type" evidence="4">
    <location>
        <begin position="24"/>
        <end position="91"/>
    </location>
</feature>
<dbReference type="CDD" id="cd07377">
    <property type="entry name" value="WHTH_GntR"/>
    <property type="match status" value="1"/>
</dbReference>
<keyword evidence="2 6" id="KW-0238">DNA-binding</keyword>
<evidence type="ECO:0000313" key="6">
    <source>
        <dbReference type="EMBL" id="RZS69458.1"/>
    </source>
</evidence>
<dbReference type="EMBL" id="SGWZ01000003">
    <property type="protein sequence ID" value="RZS69458.1"/>
    <property type="molecule type" value="Genomic_DNA"/>
</dbReference>
<comment type="caution">
    <text evidence="5">The sequence shown here is derived from an EMBL/GenBank/DDBJ whole genome shotgun (WGS) entry which is preliminary data.</text>
</comment>
<dbReference type="GeneID" id="99725861"/>
<protein>
    <submittedName>
        <fullName evidence="5 6">Transcriptional regulator</fullName>
    </submittedName>
</protein>
<dbReference type="GO" id="GO:0003700">
    <property type="term" value="F:DNA-binding transcription factor activity"/>
    <property type="evidence" value="ECO:0007669"/>
    <property type="project" value="InterPro"/>
</dbReference>
<dbReference type="Gene3D" id="1.20.120.530">
    <property type="entry name" value="GntR ligand-binding domain-like"/>
    <property type="match status" value="1"/>
</dbReference>
<reference evidence="5 7" key="1">
    <citation type="submission" date="2015-04" db="EMBL/GenBank/DDBJ databases">
        <title>Genome sequence of Kerstersia gyiorum CG1.</title>
        <authorList>
            <person name="Greninger A.L."/>
            <person name="Kozyreva V."/>
            <person name="Chaturvedi V."/>
        </authorList>
    </citation>
    <scope>NUCLEOTIDE SEQUENCE [LARGE SCALE GENOMIC DNA]</scope>
    <source>
        <strain evidence="5 7">CG1</strain>
    </source>
</reference>
<dbReference type="Proteomes" id="UP000292039">
    <property type="component" value="Unassembled WGS sequence"/>
</dbReference>
<organism evidence="5 7">
    <name type="scientific">Kerstersia gyiorum</name>
    <dbReference type="NCBI Taxonomy" id="206506"/>
    <lineage>
        <taxon>Bacteria</taxon>
        <taxon>Pseudomonadati</taxon>
        <taxon>Pseudomonadota</taxon>
        <taxon>Betaproteobacteria</taxon>
        <taxon>Burkholderiales</taxon>
        <taxon>Alcaligenaceae</taxon>
        <taxon>Kerstersia</taxon>
    </lineage>
</organism>
<dbReference type="InterPro" id="IPR000524">
    <property type="entry name" value="Tscrpt_reg_HTH_GntR"/>
</dbReference>
<dbReference type="STRING" id="206506.AAV32_14735"/>
<dbReference type="AlphaFoldDB" id="A0A171KPD6"/>
<evidence type="ECO:0000256" key="1">
    <source>
        <dbReference type="ARBA" id="ARBA00023015"/>
    </source>
</evidence>
<accession>A0A171KPD6</accession>
<evidence type="ECO:0000259" key="4">
    <source>
        <dbReference type="PROSITE" id="PS50949"/>
    </source>
</evidence>
<evidence type="ECO:0000313" key="8">
    <source>
        <dbReference type="Proteomes" id="UP000292039"/>
    </source>
</evidence>
<dbReference type="PANTHER" id="PTHR43537">
    <property type="entry name" value="TRANSCRIPTIONAL REGULATOR, GNTR FAMILY"/>
    <property type="match status" value="1"/>
</dbReference>
<dbReference type="SUPFAM" id="SSF46785">
    <property type="entry name" value="Winged helix' DNA-binding domain"/>
    <property type="match status" value="1"/>
</dbReference>
<evidence type="ECO:0000256" key="2">
    <source>
        <dbReference type="ARBA" id="ARBA00023125"/>
    </source>
</evidence>
<dbReference type="OrthoDB" id="9799812at2"/>
<evidence type="ECO:0000313" key="5">
    <source>
        <dbReference type="EMBL" id="KKO70753.1"/>
    </source>
</evidence>
<dbReference type="Proteomes" id="UP000078084">
    <property type="component" value="Unassembled WGS sequence"/>
</dbReference>
<sequence length="252" mass="28356">MSKRSFMAQLSAALECGEGDDELRTLTEQTYARLRADIIEGHLQPGSKLRIDHLRGQYGVSAGTLREALTRLVSDALVTAEGQRGFRVSPIALEDLEDLTRLRVHIETHALRLAIRHGDMAWRKALEASFEAMSEFEQPLTMARRRQWEVLNARFHDALLAGHESPWTRRVLRLLTRHGERYRCFAMQLPGMTRDVHLEHKGIFELAMAGEDARAALALEAHICATPYSLIRALRDGSIVLPGSVDERSVVA</sequence>
<name>A0A171KPD6_9BURK</name>
<reference evidence="6 8" key="2">
    <citation type="submission" date="2019-02" db="EMBL/GenBank/DDBJ databases">
        <title>Genomic Encyclopedia of Type Strains, Phase IV (KMG-IV): sequencing the most valuable type-strain genomes for metagenomic binning, comparative biology and taxonomic classification.</title>
        <authorList>
            <person name="Goeker M."/>
        </authorList>
    </citation>
    <scope>NUCLEOTIDE SEQUENCE [LARGE SCALE GENOMIC DNA]</scope>
    <source>
        <strain evidence="6 8">DSM 16618</strain>
    </source>
</reference>
<dbReference type="SMART" id="SM00345">
    <property type="entry name" value="HTH_GNTR"/>
    <property type="match status" value="1"/>
</dbReference>
<proteinExistence type="predicted"/>
<dbReference type="EMBL" id="LBNE01000012">
    <property type="protein sequence ID" value="KKO70753.1"/>
    <property type="molecule type" value="Genomic_DNA"/>
</dbReference>
<dbReference type="Pfam" id="PF00392">
    <property type="entry name" value="GntR"/>
    <property type="match status" value="1"/>
</dbReference>
<dbReference type="Gene3D" id="1.10.10.10">
    <property type="entry name" value="Winged helix-like DNA-binding domain superfamily/Winged helix DNA-binding domain"/>
    <property type="match status" value="1"/>
</dbReference>
<dbReference type="Pfam" id="PF07729">
    <property type="entry name" value="FCD"/>
    <property type="match status" value="1"/>
</dbReference>
<dbReference type="RefSeq" id="WP_068373940.1">
    <property type="nucleotide sequence ID" value="NZ_CBCSEB010000006.1"/>
</dbReference>
<gene>
    <name evidence="5" type="ORF">AAV32_14735</name>
    <name evidence="6" type="ORF">EV679_2053</name>
</gene>
<dbReference type="SUPFAM" id="SSF48008">
    <property type="entry name" value="GntR ligand-binding domain-like"/>
    <property type="match status" value="1"/>
</dbReference>